<name>A0A4Q7N7M0_9ACTN</name>
<gene>
    <name evidence="10" type="ORF">EV189_4019</name>
</gene>
<dbReference type="PROSITE" id="PS00445">
    <property type="entry name" value="FGGY_KINASES_2"/>
    <property type="match status" value="1"/>
</dbReference>
<keyword evidence="2 7" id="KW-0808">Transferase</keyword>
<dbReference type="Proteomes" id="UP000293638">
    <property type="component" value="Unassembled WGS sequence"/>
</dbReference>
<keyword evidence="4 7" id="KW-0418">Kinase</keyword>
<evidence type="ECO:0000313" key="10">
    <source>
        <dbReference type="EMBL" id="RZS77539.1"/>
    </source>
</evidence>
<evidence type="ECO:0000256" key="2">
    <source>
        <dbReference type="ARBA" id="ARBA00022679"/>
    </source>
</evidence>
<dbReference type="GO" id="GO:0004370">
    <property type="term" value="F:glycerol kinase activity"/>
    <property type="evidence" value="ECO:0007669"/>
    <property type="project" value="TreeGrafter"/>
</dbReference>
<dbReference type="OrthoDB" id="9805576at2"/>
<dbReference type="EMBL" id="SGXD01000010">
    <property type="protein sequence ID" value="RZS77539.1"/>
    <property type="molecule type" value="Genomic_DNA"/>
</dbReference>
<evidence type="ECO:0000256" key="4">
    <source>
        <dbReference type="ARBA" id="ARBA00022777"/>
    </source>
</evidence>
<dbReference type="SUPFAM" id="SSF53067">
    <property type="entry name" value="Actin-like ATPase domain"/>
    <property type="match status" value="2"/>
</dbReference>
<dbReference type="InterPro" id="IPR043129">
    <property type="entry name" value="ATPase_NBD"/>
</dbReference>
<dbReference type="PIRSF" id="PIRSF000538">
    <property type="entry name" value="GlpK"/>
    <property type="match status" value="1"/>
</dbReference>
<reference evidence="10 11" key="1">
    <citation type="submission" date="2019-02" db="EMBL/GenBank/DDBJ databases">
        <title>Genomic Encyclopedia of Type Strains, Phase IV (KMG-IV): sequencing the most valuable type-strain genomes for metagenomic binning, comparative biology and taxonomic classification.</title>
        <authorList>
            <person name="Goeker M."/>
        </authorList>
    </citation>
    <scope>NUCLEOTIDE SEQUENCE [LARGE SCALE GENOMIC DNA]</scope>
    <source>
        <strain evidence="10 11">DSM 45622</strain>
    </source>
</reference>
<dbReference type="AlphaFoldDB" id="A0A4Q7N7M0"/>
<proteinExistence type="inferred from homology"/>
<accession>A0A4Q7N7M0</accession>
<sequence length="471" mass="49683">MTTVLAIDQGTSGTKAVVVSPEGPLLGLAEVPVRPRYLSGGGVEQDPSELLDSVLAAGREAVRQAGVAVDIVTLANQGETVLAWEPTTGKPLSPMVVWQDRRAEEICEELRPHAERIAAATGLVLDPYFSAPKQAWLRRHVTAEGVVTTSDSWLLHQLTGEFVTDATTASRSLVTDLESGQWDAGLLDLFGLGQERLPRILASDAVAGSTTAFGKEALVGGLIVDQQAALVAQNCLAPGQAKCTFGTGAFLLANVGSSPTRSSAGLATSVAYRLGEQLTYCLDGQVYTAASAVRWLQDVGHIDSAPDLDRVSAEDDDGVIAVPAFAGLAAPWWRPDARATFTGLTLSTSRGHLVLAVLEGIAAQVAELASLVEHDLDGPLQRLRVDGGLTQSRVLMQAVANLMQVEIDVYPSQHATPLGAAALARVAADPTRSLADAVVPWAPSWTYEPQWSADRAQDFRARWSAVATANC</sequence>
<comment type="similarity">
    <text evidence="1 7">Belongs to the FGGY kinase family.</text>
</comment>
<dbReference type="InterPro" id="IPR018483">
    <property type="entry name" value="Carb_kinase_FGGY_CS"/>
</dbReference>
<evidence type="ECO:0000313" key="11">
    <source>
        <dbReference type="Proteomes" id="UP000293638"/>
    </source>
</evidence>
<dbReference type="PANTHER" id="PTHR10196:SF69">
    <property type="entry name" value="GLYCEROL KINASE"/>
    <property type="match status" value="1"/>
</dbReference>
<dbReference type="PANTHER" id="PTHR10196">
    <property type="entry name" value="SUGAR KINASE"/>
    <property type="match status" value="1"/>
</dbReference>
<dbReference type="GO" id="GO:0005829">
    <property type="term" value="C:cytosol"/>
    <property type="evidence" value="ECO:0007669"/>
    <property type="project" value="TreeGrafter"/>
</dbReference>
<comment type="caution">
    <text evidence="10">The sequence shown here is derived from an EMBL/GenBank/DDBJ whole genome shotgun (WGS) entry which is preliminary data.</text>
</comment>
<dbReference type="Gene3D" id="3.30.420.40">
    <property type="match status" value="2"/>
</dbReference>
<evidence type="ECO:0000259" key="8">
    <source>
        <dbReference type="Pfam" id="PF00370"/>
    </source>
</evidence>
<evidence type="ECO:0000256" key="1">
    <source>
        <dbReference type="ARBA" id="ARBA00009156"/>
    </source>
</evidence>
<dbReference type="GO" id="GO:0005524">
    <property type="term" value="F:ATP binding"/>
    <property type="evidence" value="ECO:0007669"/>
    <property type="project" value="UniProtKB-KW"/>
</dbReference>
<keyword evidence="11" id="KW-1185">Reference proteome</keyword>
<organism evidence="10 11">
    <name type="scientific">Motilibacter rhizosphaerae</name>
    <dbReference type="NCBI Taxonomy" id="598652"/>
    <lineage>
        <taxon>Bacteria</taxon>
        <taxon>Bacillati</taxon>
        <taxon>Actinomycetota</taxon>
        <taxon>Actinomycetes</taxon>
        <taxon>Motilibacterales</taxon>
        <taxon>Motilibacteraceae</taxon>
        <taxon>Motilibacter</taxon>
    </lineage>
</organism>
<evidence type="ECO:0000256" key="3">
    <source>
        <dbReference type="ARBA" id="ARBA00022741"/>
    </source>
</evidence>
<dbReference type="GO" id="GO:0019563">
    <property type="term" value="P:glycerol catabolic process"/>
    <property type="evidence" value="ECO:0007669"/>
    <property type="project" value="TreeGrafter"/>
</dbReference>
<feature type="domain" description="Carbohydrate kinase FGGY N-terminal" evidence="8">
    <location>
        <begin position="4"/>
        <end position="217"/>
    </location>
</feature>
<dbReference type="Pfam" id="PF02782">
    <property type="entry name" value="FGGY_C"/>
    <property type="match status" value="1"/>
</dbReference>
<dbReference type="Pfam" id="PF00370">
    <property type="entry name" value="FGGY_N"/>
    <property type="match status" value="1"/>
</dbReference>
<evidence type="ECO:0000256" key="6">
    <source>
        <dbReference type="ARBA" id="ARBA00043149"/>
    </source>
</evidence>
<protein>
    <recommendedName>
        <fullName evidence="6">ATP:glycerol 3-phosphotransferase</fullName>
    </recommendedName>
</protein>
<keyword evidence="5" id="KW-0067">ATP-binding</keyword>
<feature type="domain" description="Carbohydrate kinase FGGY C-terminal" evidence="9">
    <location>
        <begin position="241"/>
        <end position="428"/>
    </location>
</feature>
<dbReference type="InterPro" id="IPR018485">
    <property type="entry name" value="FGGY_C"/>
</dbReference>
<dbReference type="RefSeq" id="WP_130494738.1">
    <property type="nucleotide sequence ID" value="NZ_SGXD01000010.1"/>
</dbReference>
<evidence type="ECO:0000256" key="7">
    <source>
        <dbReference type="RuleBase" id="RU003733"/>
    </source>
</evidence>
<keyword evidence="3" id="KW-0547">Nucleotide-binding</keyword>
<dbReference type="InterPro" id="IPR018484">
    <property type="entry name" value="FGGY_N"/>
</dbReference>
<evidence type="ECO:0000256" key="5">
    <source>
        <dbReference type="ARBA" id="ARBA00022840"/>
    </source>
</evidence>
<dbReference type="InterPro" id="IPR000577">
    <property type="entry name" value="Carb_kinase_FGGY"/>
</dbReference>
<evidence type="ECO:0000259" key="9">
    <source>
        <dbReference type="Pfam" id="PF02782"/>
    </source>
</evidence>